<accession>C8W195</accession>
<keyword evidence="7" id="KW-1185">Reference proteome</keyword>
<dbReference type="InterPro" id="IPR036265">
    <property type="entry name" value="HIT-like_sf"/>
</dbReference>
<evidence type="ECO:0000256" key="1">
    <source>
        <dbReference type="ARBA" id="ARBA00022741"/>
    </source>
</evidence>
<dbReference type="Gene3D" id="3.30.428.10">
    <property type="entry name" value="HIT-like"/>
    <property type="match status" value="1"/>
</dbReference>
<evidence type="ECO:0000259" key="5">
    <source>
        <dbReference type="PROSITE" id="PS51084"/>
    </source>
</evidence>
<dbReference type="AlphaFoldDB" id="C8W195"/>
<dbReference type="GO" id="GO:0003824">
    <property type="term" value="F:catalytic activity"/>
    <property type="evidence" value="ECO:0007669"/>
    <property type="project" value="InterPro"/>
</dbReference>
<dbReference type="SUPFAM" id="SSF54197">
    <property type="entry name" value="HIT-like"/>
    <property type="match status" value="1"/>
</dbReference>
<evidence type="ECO:0000313" key="6">
    <source>
        <dbReference type="EMBL" id="ACV61540.1"/>
    </source>
</evidence>
<dbReference type="EMBL" id="CP001720">
    <property type="protein sequence ID" value="ACV61540.1"/>
    <property type="molecule type" value="Genomic_DNA"/>
</dbReference>
<feature type="domain" description="HIT" evidence="5">
    <location>
        <begin position="22"/>
        <end position="132"/>
    </location>
</feature>
<dbReference type="InterPro" id="IPR039383">
    <property type="entry name" value="FHIT"/>
</dbReference>
<dbReference type="CDD" id="cd01275">
    <property type="entry name" value="FHIT"/>
    <property type="match status" value="1"/>
</dbReference>
<dbReference type="RefSeq" id="WP_015756259.1">
    <property type="nucleotide sequence ID" value="NC_013216.1"/>
</dbReference>
<evidence type="ECO:0000256" key="4">
    <source>
        <dbReference type="PROSITE-ProRule" id="PRU00464"/>
    </source>
</evidence>
<feature type="active site" description="Tele-AMP-histidine intermediate" evidence="2">
    <location>
        <position position="119"/>
    </location>
</feature>
<feature type="binding site" evidence="3">
    <location>
        <position position="49"/>
    </location>
    <ligand>
        <name>substrate</name>
    </ligand>
</feature>
<organism evidence="6 7">
    <name type="scientific">Desulfofarcimen acetoxidans (strain ATCC 49208 / DSM 771 / KCTC 5769 / VKM B-1644 / 5575)</name>
    <name type="common">Desulfotomaculum acetoxidans</name>
    <dbReference type="NCBI Taxonomy" id="485916"/>
    <lineage>
        <taxon>Bacteria</taxon>
        <taxon>Bacillati</taxon>
        <taxon>Bacillota</taxon>
        <taxon>Clostridia</taxon>
        <taxon>Eubacteriales</taxon>
        <taxon>Peptococcaceae</taxon>
        <taxon>Desulfofarcimen</taxon>
    </lineage>
</organism>
<feature type="binding site" evidence="3">
    <location>
        <position position="121"/>
    </location>
    <ligand>
        <name>substrate</name>
    </ligand>
</feature>
<feature type="short sequence motif" description="Histidine triad motif" evidence="4">
    <location>
        <begin position="117"/>
        <end position="121"/>
    </location>
</feature>
<dbReference type="PANTHER" id="PTHR42997:SF1">
    <property type="entry name" value="AP-4-A PHOSPHORYLASE"/>
    <property type="match status" value="1"/>
</dbReference>
<dbReference type="Pfam" id="PF01230">
    <property type="entry name" value="HIT"/>
    <property type="match status" value="1"/>
</dbReference>
<dbReference type="eggNOG" id="COG0537">
    <property type="taxonomic scope" value="Bacteria"/>
</dbReference>
<evidence type="ECO:0000256" key="3">
    <source>
        <dbReference type="PIRSR" id="PIRSR639383-2"/>
    </source>
</evidence>
<dbReference type="PANTHER" id="PTHR42997">
    <property type="entry name" value="HIT FAMILY HYDROLASE"/>
    <property type="match status" value="1"/>
</dbReference>
<proteinExistence type="predicted"/>
<dbReference type="InterPro" id="IPR011146">
    <property type="entry name" value="HIT-like"/>
</dbReference>
<sequence length="163" mass="18393">MERLWAPWRTVYIGKDHGDTCIFCDKLHSNEDAANYTVLRGDKTFVIMNLYPYNNGHLLIAPKRHVGDFNDLEADELLELGQMTQRMVRVLRLALNPEGFNIGVNLGKIAGAGVPGHFHTHIVPRWGGDNNFMPVLGDIRVISEGMDMTYQKIMEALAKEGKK</sequence>
<dbReference type="Proteomes" id="UP000002217">
    <property type="component" value="Chromosome"/>
</dbReference>
<dbReference type="KEGG" id="dae:Dtox_0620"/>
<keyword evidence="1" id="KW-0547">Nucleotide-binding</keyword>
<dbReference type="OrthoDB" id="9784774at2"/>
<name>C8W195_DESAS</name>
<dbReference type="HOGENOM" id="CLU_056776_1_2_9"/>
<reference evidence="6 7" key="1">
    <citation type="journal article" date="2009" name="Stand. Genomic Sci.">
        <title>Complete genome sequence of Desulfotomaculum acetoxidans type strain (5575).</title>
        <authorList>
            <person name="Spring S."/>
            <person name="Lapidus A."/>
            <person name="Schroder M."/>
            <person name="Gleim D."/>
            <person name="Sims D."/>
            <person name="Meincke L."/>
            <person name="Glavina Del Rio T."/>
            <person name="Tice H."/>
            <person name="Copeland A."/>
            <person name="Cheng J.F."/>
            <person name="Lucas S."/>
            <person name="Chen F."/>
            <person name="Nolan M."/>
            <person name="Bruce D."/>
            <person name="Goodwin L."/>
            <person name="Pitluck S."/>
            <person name="Ivanova N."/>
            <person name="Mavromatis K."/>
            <person name="Mikhailova N."/>
            <person name="Pati A."/>
            <person name="Chen A."/>
            <person name="Palaniappan K."/>
            <person name="Land M."/>
            <person name="Hauser L."/>
            <person name="Chang Y.J."/>
            <person name="Jeffries C.D."/>
            <person name="Chain P."/>
            <person name="Saunders E."/>
            <person name="Brettin T."/>
            <person name="Detter J.C."/>
            <person name="Goker M."/>
            <person name="Bristow J."/>
            <person name="Eisen J.A."/>
            <person name="Markowitz V."/>
            <person name="Hugenholtz P."/>
            <person name="Kyrpides N.C."/>
            <person name="Klenk H.P."/>
            <person name="Han C."/>
        </authorList>
    </citation>
    <scope>NUCLEOTIDE SEQUENCE [LARGE SCALE GENOMIC DNA]</scope>
    <source>
        <strain evidence="7">ATCC 49208 / DSM 771 / VKM B-1644</strain>
    </source>
</reference>
<dbReference type="InterPro" id="IPR052908">
    <property type="entry name" value="AP-4-A_phosphorylase"/>
</dbReference>
<feature type="binding site" evidence="3">
    <location>
        <begin position="111"/>
        <end position="114"/>
    </location>
    <ligand>
        <name>substrate</name>
    </ligand>
</feature>
<gene>
    <name evidence="6" type="ordered locus">Dtox_0620</name>
</gene>
<dbReference type="STRING" id="485916.Dtox_0620"/>
<dbReference type="PROSITE" id="PS51084">
    <property type="entry name" value="HIT_2"/>
    <property type="match status" value="1"/>
</dbReference>
<evidence type="ECO:0000313" key="7">
    <source>
        <dbReference type="Proteomes" id="UP000002217"/>
    </source>
</evidence>
<protein>
    <submittedName>
        <fullName evidence="6">Histidine triad (HIT) protein</fullName>
    </submittedName>
</protein>
<evidence type="ECO:0000256" key="2">
    <source>
        <dbReference type="PIRSR" id="PIRSR639383-1"/>
    </source>
</evidence>
<dbReference type="GO" id="GO:0000166">
    <property type="term" value="F:nucleotide binding"/>
    <property type="evidence" value="ECO:0007669"/>
    <property type="project" value="UniProtKB-KW"/>
</dbReference>